<feature type="region of interest" description="Disordered" evidence="3">
    <location>
        <begin position="531"/>
        <end position="560"/>
    </location>
</feature>
<proteinExistence type="inferred from homology"/>
<evidence type="ECO:0000313" key="7">
    <source>
        <dbReference type="Proteomes" id="UP000000689"/>
    </source>
</evidence>
<dbReference type="OMA" id="INFMAPN"/>
<feature type="domain" description="AATF leucine zipper-containing" evidence="5">
    <location>
        <begin position="188"/>
        <end position="318"/>
    </location>
</feature>
<keyword evidence="7" id="KW-1185">Reference proteome</keyword>
<dbReference type="AlphaFoldDB" id="G0W8F9"/>
<feature type="compositionally biased region" description="Acidic residues" evidence="3">
    <location>
        <begin position="147"/>
        <end position="159"/>
    </location>
</feature>
<feature type="compositionally biased region" description="Basic and acidic residues" evidence="3">
    <location>
        <begin position="405"/>
        <end position="415"/>
    </location>
</feature>
<dbReference type="InterPro" id="IPR025160">
    <property type="entry name" value="AATF"/>
</dbReference>
<feature type="compositionally biased region" description="Acidic residues" evidence="3">
    <location>
        <begin position="54"/>
        <end position="64"/>
    </location>
</feature>
<feature type="domain" description="Apoptosis-antagonizing transcription factor C-terminal" evidence="4">
    <location>
        <begin position="432"/>
        <end position="522"/>
    </location>
</feature>
<dbReference type="Pfam" id="PF08164">
    <property type="entry name" value="TRAUB"/>
    <property type="match status" value="1"/>
</dbReference>
<evidence type="ECO:0000256" key="2">
    <source>
        <dbReference type="ARBA" id="ARBA00013850"/>
    </source>
</evidence>
<dbReference type="KEGG" id="ndi:NDAI_0C04100"/>
<dbReference type="GO" id="GO:0000462">
    <property type="term" value="P:maturation of SSU-rRNA from tricistronic rRNA transcript (SSU-rRNA, 5.8S rRNA, LSU-rRNA)"/>
    <property type="evidence" value="ECO:0007669"/>
    <property type="project" value="EnsemblFungi"/>
</dbReference>
<dbReference type="Pfam" id="PF13339">
    <property type="entry name" value="AATF-Che1"/>
    <property type="match status" value="1"/>
</dbReference>
<dbReference type="InterPro" id="IPR039223">
    <property type="entry name" value="AATF/Bfr2"/>
</dbReference>
<feature type="compositionally biased region" description="Basic and acidic residues" evidence="3">
    <location>
        <begin position="32"/>
        <end position="47"/>
    </location>
</feature>
<dbReference type="OrthoDB" id="5783963at2759"/>
<dbReference type="InterPro" id="IPR012617">
    <property type="entry name" value="AATF_C"/>
</dbReference>
<feature type="compositionally biased region" description="Low complexity" evidence="3">
    <location>
        <begin position="137"/>
        <end position="146"/>
    </location>
</feature>
<dbReference type="GO" id="GO:0032040">
    <property type="term" value="C:small-subunit processome"/>
    <property type="evidence" value="ECO:0007669"/>
    <property type="project" value="EnsemblFungi"/>
</dbReference>
<dbReference type="STRING" id="1071378.G0W8F9"/>
<dbReference type="Proteomes" id="UP000000689">
    <property type="component" value="Chromosome 3"/>
</dbReference>
<protein>
    <recommendedName>
        <fullName evidence="2">Protein BFR2</fullName>
    </recommendedName>
</protein>
<comment type="similarity">
    <text evidence="1">Belongs to the AATF family.</text>
</comment>
<feature type="compositionally biased region" description="Basic and acidic residues" evidence="3">
    <location>
        <begin position="80"/>
        <end position="110"/>
    </location>
</feature>
<feature type="region of interest" description="Disordered" evidence="3">
    <location>
        <begin position="387"/>
        <end position="416"/>
    </location>
</feature>
<gene>
    <name evidence="6" type="primary">NDAI0C04100</name>
    <name evidence="6" type="ordered locus">NDAI_0C04100</name>
</gene>
<reference evidence="6 7" key="1">
    <citation type="journal article" date="2011" name="Proc. Natl. Acad. Sci. U.S.A.">
        <title>Evolutionary erosion of yeast sex chromosomes by mating-type switching accidents.</title>
        <authorList>
            <person name="Gordon J.L."/>
            <person name="Armisen D."/>
            <person name="Proux-Wera E."/>
            <person name="Oheigeartaigh S.S."/>
            <person name="Byrne K.P."/>
            <person name="Wolfe K.H."/>
        </authorList>
    </citation>
    <scope>NUCLEOTIDE SEQUENCE [LARGE SCALE GENOMIC DNA]</scope>
    <source>
        <strain evidence="7">ATCC 10597 / BCRC 20456 / CBS 421 / NBRC 0211 / NRRL Y-12639</strain>
    </source>
</reference>
<sequence length="560" mass="64669">MTKKQVLLADKIASKINRPKIQDFDIEDEEHFTTSKSKDVFQHKSDDGSSNSDSDIDNEGEDELEKAHYLEVGKSKLRADTLELNDTKYHGAVGSRKDLFNNEEPSRDELSEQDDEENSSDALSFKTDSEDEIMDVNDNGNDSESSNNEEEEEREDNDEELQRLRLAKLIKQETKQSMNKLSQSIQRDASKGYSITKQNKLFDNIIDLRIKLQKAVTNANKLPITKESWEQYEQDNNKSNSLLTENSNLLTKVLSQLIDFRKDIQKFDNINQNNGEEHEEMKATDKKRTFKSLTNETNQLDSNLQKYRKVVLHKWSKKIDATSGNSALSSNKFKSINQPTDIQVENQLSDLTRLRKRTLLNRRNVIPLGFQSDLKANRLQYFNEMTNQEGNNDKEEEDENLDIPKNYDPRRKDNNAIDTTENPYIFDDEDFYRVLLNDMVDKKIANVQNNNGSANNNSANVAVTLTSRSNNKLKKNIDTKASKGRKLNYSIQESIANYETPINNGNYKWNDDQIDEFFAGLLGQRINFNEDDEEEEENNNDEEQQEDVEAIKNDDIQIFG</sequence>
<feature type="compositionally biased region" description="Basic and acidic residues" evidence="3">
    <location>
        <begin position="549"/>
        <end position="560"/>
    </location>
</feature>
<feature type="region of interest" description="Disordered" evidence="3">
    <location>
        <begin position="32"/>
        <end position="67"/>
    </location>
</feature>
<dbReference type="RefSeq" id="XP_003669313.1">
    <property type="nucleotide sequence ID" value="XM_003669265.1"/>
</dbReference>
<name>G0W8F9_NAUDC</name>
<organism evidence="6 7">
    <name type="scientific">Naumovozyma dairenensis (strain ATCC 10597 / BCRC 20456 / CBS 421 / NBRC 0211 / NRRL Y-12639)</name>
    <name type="common">Saccharomyces dairenensis</name>
    <dbReference type="NCBI Taxonomy" id="1071378"/>
    <lineage>
        <taxon>Eukaryota</taxon>
        <taxon>Fungi</taxon>
        <taxon>Dikarya</taxon>
        <taxon>Ascomycota</taxon>
        <taxon>Saccharomycotina</taxon>
        <taxon>Saccharomycetes</taxon>
        <taxon>Saccharomycetales</taxon>
        <taxon>Saccharomycetaceae</taxon>
        <taxon>Naumovozyma</taxon>
    </lineage>
</organism>
<evidence type="ECO:0000256" key="3">
    <source>
        <dbReference type="SAM" id="MobiDB-lite"/>
    </source>
</evidence>
<feature type="compositionally biased region" description="Acidic residues" evidence="3">
    <location>
        <begin position="531"/>
        <end position="548"/>
    </location>
</feature>
<feature type="region of interest" description="Disordered" evidence="3">
    <location>
        <begin position="80"/>
        <end position="160"/>
    </location>
</feature>
<evidence type="ECO:0000259" key="4">
    <source>
        <dbReference type="Pfam" id="PF08164"/>
    </source>
</evidence>
<evidence type="ECO:0000256" key="1">
    <source>
        <dbReference type="ARBA" id="ARBA00008966"/>
    </source>
</evidence>
<evidence type="ECO:0000259" key="5">
    <source>
        <dbReference type="Pfam" id="PF13339"/>
    </source>
</evidence>
<dbReference type="HOGENOM" id="CLU_018299_2_2_1"/>
<evidence type="ECO:0000313" key="6">
    <source>
        <dbReference type="EMBL" id="CCD24070.1"/>
    </source>
</evidence>
<dbReference type="PANTHER" id="PTHR15565:SF0">
    <property type="entry name" value="PROTEIN AATF"/>
    <property type="match status" value="1"/>
</dbReference>
<accession>G0W8F9</accession>
<dbReference type="GeneID" id="11496503"/>
<dbReference type="PANTHER" id="PTHR15565">
    <property type="entry name" value="AATF PROTEIN APOPTOSIS ANTAGONIZING TRANSCRIPTION FACTOR"/>
    <property type="match status" value="1"/>
</dbReference>
<dbReference type="EMBL" id="HE580269">
    <property type="protein sequence ID" value="CCD24070.1"/>
    <property type="molecule type" value="Genomic_DNA"/>
</dbReference>
<dbReference type="eggNOG" id="KOG2773">
    <property type="taxonomic scope" value="Eukaryota"/>
</dbReference>